<dbReference type="Gene3D" id="3.40.50.720">
    <property type="entry name" value="NAD(P)-binding Rossmann-like Domain"/>
    <property type="match status" value="1"/>
</dbReference>
<evidence type="ECO:0000256" key="3">
    <source>
        <dbReference type="ARBA" id="ARBA00023002"/>
    </source>
</evidence>
<dbReference type="GO" id="GO:0050664">
    <property type="term" value="F:oxidoreductase activity, acting on NAD(P)H, oxygen as acceptor"/>
    <property type="evidence" value="ECO:0007669"/>
    <property type="project" value="TreeGrafter"/>
</dbReference>
<accession>A0A8H3FWQ4</accession>
<sequence>MISQKVVLVTGANRGLGFAIVSIAATRDPSAHYILTCRDLEDGQKAINELRKNGVTASIESVQLEVTKDADIAKVVESITISHGKLDGENAQSADTCLEPDLISFSVLINNAGIARMPMDTSLPTIRAAYTEMFDVNVTSVACICAAFQPLLAKSVKPKVINITSGLGSIANSLSKKMHRSPPYGTSKVALNGLTAHLQTAENDRVALEKDQGVFTGGPMINYYCVAPGFLKTAFTHFNERGKDPFAGAEVVVRLVIDDTYPGGTQWEFEGGSMQQVPW</sequence>
<evidence type="ECO:0000313" key="5">
    <source>
        <dbReference type="Proteomes" id="UP000664521"/>
    </source>
</evidence>
<keyword evidence="5" id="KW-1185">Reference proteome</keyword>
<reference evidence="4" key="1">
    <citation type="submission" date="2021-03" db="EMBL/GenBank/DDBJ databases">
        <authorList>
            <person name="Tagirdzhanova G."/>
        </authorList>
    </citation>
    <scope>NUCLEOTIDE SEQUENCE</scope>
</reference>
<dbReference type="PANTHER" id="PTHR43008:SF8">
    <property type="entry name" value="BENZIL REDUCTASE ((S)-BENZOIN FORMING) IRC24"/>
    <property type="match status" value="1"/>
</dbReference>
<evidence type="ECO:0000256" key="1">
    <source>
        <dbReference type="ARBA" id="ARBA00006484"/>
    </source>
</evidence>
<dbReference type="InterPro" id="IPR036291">
    <property type="entry name" value="NAD(P)-bd_dom_sf"/>
</dbReference>
<dbReference type="GO" id="GO:0016616">
    <property type="term" value="F:oxidoreductase activity, acting on the CH-OH group of donors, NAD or NADP as acceptor"/>
    <property type="evidence" value="ECO:0007669"/>
    <property type="project" value="UniProtKB-ARBA"/>
</dbReference>
<dbReference type="PROSITE" id="PS00061">
    <property type="entry name" value="ADH_SHORT"/>
    <property type="match status" value="1"/>
</dbReference>
<dbReference type="SUPFAM" id="SSF51735">
    <property type="entry name" value="NAD(P)-binding Rossmann-fold domains"/>
    <property type="match status" value="1"/>
</dbReference>
<dbReference type="Pfam" id="PF00106">
    <property type="entry name" value="adh_short"/>
    <property type="match status" value="2"/>
</dbReference>
<comment type="caution">
    <text evidence="4">The sequence shown here is derived from an EMBL/GenBank/DDBJ whole genome shotgun (WGS) entry which is preliminary data.</text>
</comment>
<keyword evidence="3" id="KW-0560">Oxidoreductase</keyword>
<dbReference type="InterPro" id="IPR020904">
    <property type="entry name" value="Sc_DH/Rdtase_CS"/>
</dbReference>
<dbReference type="PANTHER" id="PTHR43008">
    <property type="entry name" value="BENZIL REDUCTASE"/>
    <property type="match status" value="1"/>
</dbReference>
<comment type="similarity">
    <text evidence="1">Belongs to the short-chain dehydrogenases/reductases (SDR) family.</text>
</comment>
<keyword evidence="2" id="KW-0521">NADP</keyword>
<dbReference type="EMBL" id="CAJPDS010000062">
    <property type="protein sequence ID" value="CAF9932194.1"/>
    <property type="molecule type" value="Genomic_DNA"/>
</dbReference>
<proteinExistence type="inferred from homology"/>
<dbReference type="PRINTS" id="PR00081">
    <property type="entry name" value="GDHRDH"/>
</dbReference>
<dbReference type="AlphaFoldDB" id="A0A8H3FWQ4"/>
<dbReference type="OrthoDB" id="1933717at2759"/>
<organism evidence="4 5">
    <name type="scientific">Heterodermia speciosa</name>
    <dbReference type="NCBI Taxonomy" id="116794"/>
    <lineage>
        <taxon>Eukaryota</taxon>
        <taxon>Fungi</taxon>
        <taxon>Dikarya</taxon>
        <taxon>Ascomycota</taxon>
        <taxon>Pezizomycotina</taxon>
        <taxon>Lecanoromycetes</taxon>
        <taxon>OSLEUM clade</taxon>
        <taxon>Lecanoromycetidae</taxon>
        <taxon>Caliciales</taxon>
        <taxon>Physciaceae</taxon>
        <taxon>Heterodermia</taxon>
    </lineage>
</organism>
<name>A0A8H3FWQ4_9LECA</name>
<dbReference type="InterPro" id="IPR002347">
    <property type="entry name" value="SDR_fam"/>
</dbReference>
<gene>
    <name evidence="4" type="ORF">HETSPECPRED_008293</name>
</gene>
<dbReference type="Proteomes" id="UP000664521">
    <property type="component" value="Unassembled WGS sequence"/>
</dbReference>
<evidence type="ECO:0000256" key="2">
    <source>
        <dbReference type="ARBA" id="ARBA00022857"/>
    </source>
</evidence>
<evidence type="ECO:0000313" key="4">
    <source>
        <dbReference type="EMBL" id="CAF9932194.1"/>
    </source>
</evidence>
<protein>
    <submittedName>
        <fullName evidence="4">Uncharacterized protein</fullName>
    </submittedName>
</protein>